<protein>
    <submittedName>
        <fullName evidence="2">Uncharacterized protein</fullName>
    </submittedName>
</protein>
<comment type="caution">
    <text evidence="2">The sequence shown here is derived from an EMBL/GenBank/DDBJ whole genome shotgun (WGS) entry which is preliminary data.</text>
</comment>
<proteinExistence type="predicted"/>
<reference evidence="3" key="1">
    <citation type="journal article" date="2019" name="Int. J. Syst. Evol. Microbiol.">
        <title>The Global Catalogue of Microorganisms (GCM) 10K type strain sequencing project: providing services to taxonomists for standard genome sequencing and annotation.</title>
        <authorList>
            <consortium name="The Broad Institute Genomics Platform"/>
            <consortium name="The Broad Institute Genome Sequencing Center for Infectious Disease"/>
            <person name="Wu L."/>
            <person name="Ma J."/>
        </authorList>
    </citation>
    <scope>NUCLEOTIDE SEQUENCE [LARGE SCALE GENOMIC DNA]</scope>
    <source>
        <strain evidence="3">JCM 17939</strain>
    </source>
</reference>
<evidence type="ECO:0000256" key="1">
    <source>
        <dbReference type="SAM" id="MobiDB-lite"/>
    </source>
</evidence>
<evidence type="ECO:0000313" key="3">
    <source>
        <dbReference type="Proteomes" id="UP001501442"/>
    </source>
</evidence>
<organism evidence="2 3">
    <name type="scientific">Actinoallomurus vinaceus</name>
    <dbReference type="NCBI Taxonomy" id="1080074"/>
    <lineage>
        <taxon>Bacteria</taxon>
        <taxon>Bacillati</taxon>
        <taxon>Actinomycetota</taxon>
        <taxon>Actinomycetes</taxon>
        <taxon>Streptosporangiales</taxon>
        <taxon>Thermomonosporaceae</taxon>
        <taxon>Actinoallomurus</taxon>
    </lineage>
</organism>
<gene>
    <name evidence="2" type="ORF">GCM10023196_086480</name>
</gene>
<accession>A0ABP8UR19</accession>
<sequence>MGSRWYNPAVGRFHNKDTQAFAPSRTPPPARSPAWDDDPLTRTDPTGHLVGRYLARDEVRGLHHLACCHLGGVSGLEHGALER</sequence>
<feature type="region of interest" description="Disordered" evidence="1">
    <location>
        <begin position="1"/>
        <end position="47"/>
    </location>
</feature>
<dbReference type="Proteomes" id="UP001501442">
    <property type="component" value="Unassembled WGS sequence"/>
</dbReference>
<name>A0ABP8UR19_9ACTN</name>
<dbReference type="EMBL" id="BAABHK010000017">
    <property type="protein sequence ID" value="GAA4636496.1"/>
    <property type="molecule type" value="Genomic_DNA"/>
</dbReference>
<keyword evidence="3" id="KW-1185">Reference proteome</keyword>
<evidence type="ECO:0000313" key="2">
    <source>
        <dbReference type="EMBL" id="GAA4636496.1"/>
    </source>
</evidence>